<dbReference type="EnsemblPlants" id="AVESA.00010b.r2.4AG0579380.1">
    <property type="protein sequence ID" value="AVESA.00010b.r2.4AG0579380.1.CDS"/>
    <property type="gene ID" value="AVESA.00010b.r2.4AG0579380"/>
</dbReference>
<reference evidence="1" key="2">
    <citation type="submission" date="2025-09" db="UniProtKB">
        <authorList>
            <consortium name="EnsemblPlants"/>
        </authorList>
    </citation>
    <scope>IDENTIFICATION</scope>
</reference>
<sequence>MASQDGADGSAAAGTENEISAGPSSQRATPVSETTPTPQAATSTSQTTSSRAGSKRNRTSAVWDEMTEKLVKGVSKAECNYCKRTFCAGSRAGTTHLRAHLDSCPARHPPIGPKQQKLRLTKGEGGKVSMENVIFDQEKARRDLGLMICEHEYPLSIVQHTGFRRFCSTLQPLFKMVSRNTIRNDILAMHSAQKDKMVNFFATFKHRVAVTTDLLTAGYQKRGYMAVTAHYIDDSWNLKSFIMRFVYVPCPHSAEVICEALYECLVEWHPPSLWTTAHQMTRL</sequence>
<dbReference type="Proteomes" id="UP001732700">
    <property type="component" value="Chromosome 4A"/>
</dbReference>
<proteinExistence type="predicted"/>
<name>A0ACD5W9F1_AVESA</name>
<evidence type="ECO:0000313" key="2">
    <source>
        <dbReference type="Proteomes" id="UP001732700"/>
    </source>
</evidence>
<organism evidence="1 2">
    <name type="scientific">Avena sativa</name>
    <name type="common">Oat</name>
    <dbReference type="NCBI Taxonomy" id="4498"/>
    <lineage>
        <taxon>Eukaryota</taxon>
        <taxon>Viridiplantae</taxon>
        <taxon>Streptophyta</taxon>
        <taxon>Embryophyta</taxon>
        <taxon>Tracheophyta</taxon>
        <taxon>Spermatophyta</taxon>
        <taxon>Magnoliopsida</taxon>
        <taxon>Liliopsida</taxon>
        <taxon>Poales</taxon>
        <taxon>Poaceae</taxon>
        <taxon>BOP clade</taxon>
        <taxon>Pooideae</taxon>
        <taxon>Poodae</taxon>
        <taxon>Poeae</taxon>
        <taxon>Poeae Chloroplast Group 1 (Aveneae type)</taxon>
        <taxon>Aveninae</taxon>
        <taxon>Avena</taxon>
    </lineage>
</organism>
<accession>A0ACD5W9F1</accession>
<keyword evidence="2" id="KW-1185">Reference proteome</keyword>
<evidence type="ECO:0000313" key="1">
    <source>
        <dbReference type="EnsemblPlants" id="AVESA.00010b.r2.4AG0579380.1.CDS"/>
    </source>
</evidence>
<protein>
    <submittedName>
        <fullName evidence="1">Uncharacterized protein</fullName>
    </submittedName>
</protein>
<reference evidence="1" key="1">
    <citation type="submission" date="2021-05" db="EMBL/GenBank/DDBJ databases">
        <authorList>
            <person name="Scholz U."/>
            <person name="Mascher M."/>
            <person name="Fiebig A."/>
        </authorList>
    </citation>
    <scope>NUCLEOTIDE SEQUENCE [LARGE SCALE GENOMIC DNA]</scope>
</reference>